<dbReference type="GO" id="GO:0006260">
    <property type="term" value="P:DNA replication"/>
    <property type="evidence" value="ECO:0007669"/>
    <property type="project" value="InterPro"/>
</dbReference>
<dbReference type="GO" id="GO:0009265">
    <property type="term" value="P:2'-deoxyribonucleotide biosynthetic process"/>
    <property type="evidence" value="ECO:0007669"/>
    <property type="project" value="TreeGrafter"/>
</dbReference>
<dbReference type="Pfam" id="PF13597">
    <property type="entry name" value="NRDD"/>
    <property type="match status" value="1"/>
</dbReference>
<dbReference type="InterPro" id="IPR012833">
    <property type="entry name" value="NrdD"/>
</dbReference>
<dbReference type="NCBIfam" id="NF006126">
    <property type="entry name" value="PRK08270.1"/>
    <property type="match status" value="1"/>
</dbReference>
<dbReference type="PANTHER" id="PTHR21075:SF0">
    <property type="entry name" value="ANAEROBIC RIBONUCLEOSIDE-TRIPHOSPHATE REDUCTASE"/>
    <property type="match status" value="1"/>
</dbReference>
<dbReference type="GO" id="GO:0031250">
    <property type="term" value="C:anaerobic ribonucleoside-triphosphate reductase complex"/>
    <property type="evidence" value="ECO:0007669"/>
    <property type="project" value="TreeGrafter"/>
</dbReference>
<dbReference type="NCBIfam" id="TIGR02487">
    <property type="entry name" value="NrdD"/>
    <property type="match status" value="1"/>
</dbReference>
<organism evidence="1 2">
    <name type="scientific">Candidatus Nealsonbacteria bacterium RIFCSPLOWO2_01_FULL_41_9</name>
    <dbReference type="NCBI Taxonomy" id="1801671"/>
    <lineage>
        <taxon>Bacteria</taxon>
        <taxon>Candidatus Nealsoniibacteriota</taxon>
    </lineage>
</organism>
<sequence length="447" mass="50747">NETVIAQRNGQVFITGNCPFTNVTLDIIPSPTLAKQPVIIGGVPQKENYGEFQEEMNVFNKAFYEAIIEGDAKGRPFTFPIPTINVTKDFNWDDPNLNLMWEATAKYGVNYFSNFIQSDMKPEDVRSMCCRLRLDNKELYIRGGGLFGSNPLTGSVGVVTIGLARIGYLSKTKKEFFERLSHAMELAKESLEIKRKALEEFMEKGLYPYSKFYLSGVKKMRNQYFGNHFATIGIVGMNEALLNFLGVDIGSLKGRKTALEILNFMREKLAKYQEETGNLYNLEATPAESTAYRIAQKDKEKYPDIITAGTKKIPYYTNSTHLPVNYTDDAFEALKLQDELQTRYTGGTVLHLFVGEKITEIQNVKNLIRTVFEKFHLPYITLTPTFSICPTHGYVAGEHFTCPQCAISQPCEVYSRIVGYLRPVGQWNLGKQQEFKDRKEYAVPVKT</sequence>
<gene>
    <name evidence="1" type="ORF">A3A08_00405</name>
</gene>
<proteinExistence type="predicted"/>
<feature type="non-terminal residue" evidence="1">
    <location>
        <position position="1"/>
    </location>
</feature>
<evidence type="ECO:0000313" key="1">
    <source>
        <dbReference type="EMBL" id="OGZ22987.1"/>
    </source>
</evidence>
<dbReference type="GO" id="GO:0004748">
    <property type="term" value="F:ribonucleoside-diphosphate reductase activity, thioredoxin disulfide as acceptor"/>
    <property type="evidence" value="ECO:0007669"/>
    <property type="project" value="TreeGrafter"/>
</dbReference>
<reference evidence="1 2" key="1">
    <citation type="journal article" date="2016" name="Nat. Commun.">
        <title>Thousands of microbial genomes shed light on interconnected biogeochemical processes in an aquifer system.</title>
        <authorList>
            <person name="Anantharaman K."/>
            <person name="Brown C.T."/>
            <person name="Hug L.A."/>
            <person name="Sharon I."/>
            <person name="Castelle C.J."/>
            <person name="Probst A.J."/>
            <person name="Thomas B.C."/>
            <person name="Singh A."/>
            <person name="Wilkins M.J."/>
            <person name="Karaoz U."/>
            <person name="Brodie E.L."/>
            <person name="Williams K.H."/>
            <person name="Hubbard S.S."/>
            <person name="Banfield J.F."/>
        </authorList>
    </citation>
    <scope>NUCLEOTIDE SEQUENCE [LARGE SCALE GENOMIC DNA]</scope>
</reference>
<dbReference type="GO" id="GO:0008998">
    <property type="term" value="F:ribonucleoside-triphosphate reductase (thioredoxin) activity"/>
    <property type="evidence" value="ECO:0007669"/>
    <property type="project" value="InterPro"/>
</dbReference>
<dbReference type="EMBL" id="MHMG01000029">
    <property type="protein sequence ID" value="OGZ22987.1"/>
    <property type="molecule type" value="Genomic_DNA"/>
</dbReference>
<comment type="caution">
    <text evidence="1">The sequence shown here is derived from an EMBL/GenBank/DDBJ whole genome shotgun (WGS) entry which is preliminary data.</text>
</comment>
<protein>
    <submittedName>
        <fullName evidence="1">Anaerobic ribonucleoside-triphosphate reductase</fullName>
    </submittedName>
</protein>
<dbReference type="PANTHER" id="PTHR21075">
    <property type="entry name" value="ANAEROBIC RIBONUCLEOSIDE-TRIPHOSPHATE REDUCTASE"/>
    <property type="match status" value="1"/>
</dbReference>
<accession>A0A1G2EAW4</accession>
<evidence type="ECO:0000313" key="2">
    <source>
        <dbReference type="Proteomes" id="UP000176406"/>
    </source>
</evidence>
<dbReference type="AlphaFoldDB" id="A0A1G2EAW4"/>
<dbReference type="Proteomes" id="UP000176406">
    <property type="component" value="Unassembled WGS sequence"/>
</dbReference>
<dbReference type="Gene3D" id="3.20.70.20">
    <property type="match status" value="1"/>
</dbReference>
<dbReference type="SUPFAM" id="SSF51998">
    <property type="entry name" value="PFL-like glycyl radical enzymes"/>
    <property type="match status" value="1"/>
</dbReference>
<name>A0A1G2EAW4_9BACT</name>